<sequence>MLIQVHRIDENGFYLEPVLIEQGDVVNDENIITVDPPEGLFRPRWVEGEWTEGLSQQEIDELTKPKPLTPSDTDVLGQQLAEKELQIIRLQQENKILGQQVAEKELRIAKLESDTAIQGKLLAALDLKISQMEGTE</sequence>
<evidence type="ECO:0008006" key="4">
    <source>
        <dbReference type="Google" id="ProtNLM"/>
    </source>
</evidence>
<accession>A0ABX8YHI5</accession>
<dbReference type="RefSeq" id="WP_220561229.1">
    <property type="nucleotide sequence ID" value="NZ_CP080765.1"/>
</dbReference>
<proteinExistence type="predicted"/>
<dbReference type="GeneID" id="97143442"/>
<evidence type="ECO:0000313" key="3">
    <source>
        <dbReference type="Proteomes" id="UP000826616"/>
    </source>
</evidence>
<reference evidence="2 3" key="1">
    <citation type="submission" date="2021-08" db="EMBL/GenBank/DDBJ databases">
        <title>Complete genome sequence of the strain Aneurinibacillus thermoaerophilus CCM 8960.</title>
        <authorList>
            <person name="Musilova J."/>
            <person name="Kourilova X."/>
            <person name="Pernicova I."/>
            <person name="Bezdicek M."/>
            <person name="Lengerova M."/>
            <person name="Obruca S."/>
            <person name="Sedlar K."/>
        </authorList>
    </citation>
    <scope>NUCLEOTIDE SEQUENCE [LARGE SCALE GENOMIC DNA]</scope>
    <source>
        <strain evidence="2 3">CCM 8960</strain>
        <plasmid evidence="2 3">pAT1</plasmid>
    </source>
</reference>
<protein>
    <recommendedName>
        <fullName evidence="4">Bacteriophage SP-beta YorD domain-containing protein</fullName>
    </recommendedName>
</protein>
<keyword evidence="1" id="KW-0175">Coiled coil</keyword>
<keyword evidence="3" id="KW-1185">Reference proteome</keyword>
<dbReference type="EMBL" id="CP080765">
    <property type="protein sequence ID" value="QYY44794.1"/>
    <property type="molecule type" value="Genomic_DNA"/>
</dbReference>
<evidence type="ECO:0000256" key="1">
    <source>
        <dbReference type="SAM" id="Coils"/>
    </source>
</evidence>
<feature type="coiled-coil region" evidence="1">
    <location>
        <begin position="80"/>
        <end position="114"/>
    </location>
</feature>
<dbReference type="Proteomes" id="UP000826616">
    <property type="component" value="Plasmid pAT1"/>
</dbReference>
<evidence type="ECO:0000313" key="2">
    <source>
        <dbReference type="EMBL" id="QYY44794.1"/>
    </source>
</evidence>
<name>A0ABX8YHI5_ANETH</name>
<gene>
    <name evidence="2" type="ORF">K3F53_18845</name>
</gene>
<keyword evidence="2" id="KW-0614">Plasmid</keyword>
<organism evidence="2 3">
    <name type="scientific">Aneurinibacillus thermoaerophilus</name>
    <dbReference type="NCBI Taxonomy" id="143495"/>
    <lineage>
        <taxon>Bacteria</taxon>
        <taxon>Bacillati</taxon>
        <taxon>Bacillota</taxon>
        <taxon>Bacilli</taxon>
        <taxon>Bacillales</taxon>
        <taxon>Paenibacillaceae</taxon>
        <taxon>Aneurinibacillus group</taxon>
        <taxon>Aneurinibacillus</taxon>
    </lineage>
</organism>
<geneLocation type="plasmid" evidence="2 3">
    <name>pAT1</name>
</geneLocation>